<name>A0A2Z6Q717_9GLOM</name>
<sequence>MARLAGGRYIYQKDLGGLCNICNDYCYEVFDTLINLVKLNVNRESQIRCTTCDRLFILIEHLADVLLENLQTTIEESQNKLYYFLAHQARKVYLNNQFKAKLLNLDDDGAILVCDYKMRILPKSACKTKEQFFRKRGWTLHTILVFTKHDDLQLDVHAFDHWFTDTKQDALFTASSFDAVFEMLDPKPKWIKIFSDNGGHYHNSELMTIVANWNQWYNIDVHGWHFLEPGEAKTSIDSHHAQIAHSIKRYVRVGYNLDSGEKIDDAIKNLGGTSVAHLEPKRNHVPVKMISGITKLSYFEWPIEGPFTGYIQAQTLPCIGEWTRYSPANISKLIEEPLHKPTPDVSAHTKPNSIWNFPIIQTKDKSNSIPTFESTSRPIDTNENFPLESGWALKSNHKYGQRGTGKRISMTLKKIAEVPEIKTVEGWITRYSASLRKEAAEQRVMDRSRDQESWVGTSKRPENSSKNTLPKNKRQKK</sequence>
<gene>
    <name evidence="2" type="ORF">RclHR1_01190021</name>
</gene>
<accession>A0A2Z6Q717</accession>
<feature type="region of interest" description="Disordered" evidence="1">
    <location>
        <begin position="438"/>
        <end position="477"/>
    </location>
</feature>
<evidence type="ECO:0000313" key="3">
    <source>
        <dbReference type="Proteomes" id="UP000247702"/>
    </source>
</evidence>
<feature type="compositionally biased region" description="Basic and acidic residues" evidence="1">
    <location>
        <begin position="438"/>
        <end position="452"/>
    </location>
</feature>
<proteinExistence type="predicted"/>
<dbReference type="Proteomes" id="UP000247702">
    <property type="component" value="Unassembled WGS sequence"/>
</dbReference>
<dbReference type="AlphaFoldDB" id="A0A2Z6Q717"/>
<keyword evidence="3" id="KW-1185">Reference proteome</keyword>
<reference evidence="2 3" key="1">
    <citation type="submission" date="2017-11" db="EMBL/GenBank/DDBJ databases">
        <title>The genome of Rhizophagus clarus HR1 reveals common genetic basis of auxotrophy among arbuscular mycorrhizal fungi.</title>
        <authorList>
            <person name="Kobayashi Y."/>
        </authorList>
    </citation>
    <scope>NUCLEOTIDE SEQUENCE [LARGE SCALE GENOMIC DNA]</scope>
    <source>
        <strain evidence="2 3">HR1</strain>
    </source>
</reference>
<protein>
    <submittedName>
        <fullName evidence="2">Uncharacterized protein</fullName>
    </submittedName>
</protein>
<evidence type="ECO:0000256" key="1">
    <source>
        <dbReference type="SAM" id="MobiDB-lite"/>
    </source>
</evidence>
<organism evidence="2 3">
    <name type="scientific">Rhizophagus clarus</name>
    <dbReference type="NCBI Taxonomy" id="94130"/>
    <lineage>
        <taxon>Eukaryota</taxon>
        <taxon>Fungi</taxon>
        <taxon>Fungi incertae sedis</taxon>
        <taxon>Mucoromycota</taxon>
        <taxon>Glomeromycotina</taxon>
        <taxon>Glomeromycetes</taxon>
        <taxon>Glomerales</taxon>
        <taxon>Glomeraceae</taxon>
        <taxon>Rhizophagus</taxon>
    </lineage>
</organism>
<dbReference type="EMBL" id="BEXD01000213">
    <property type="protein sequence ID" value="GBB85345.1"/>
    <property type="molecule type" value="Genomic_DNA"/>
</dbReference>
<comment type="caution">
    <text evidence="2">The sequence shown here is derived from an EMBL/GenBank/DDBJ whole genome shotgun (WGS) entry which is preliminary data.</text>
</comment>
<evidence type="ECO:0000313" key="2">
    <source>
        <dbReference type="EMBL" id="GBB85345.1"/>
    </source>
</evidence>